<evidence type="ECO:0000313" key="1">
    <source>
        <dbReference type="EMBL" id="ACM05590.1"/>
    </source>
</evidence>
<dbReference type="AlphaFoldDB" id="B9KZ22"/>
<accession>B9KZ22</accession>
<dbReference type="KEGG" id="tro:trd_0734"/>
<dbReference type="HOGENOM" id="CLU_3158831_0_0_0"/>
<sequence length="48" mass="5321">MAESRFEDDCAFVAVDHGALAGTSRFALAACLRSRSAWEEIVFLEKSR</sequence>
<dbReference type="Proteomes" id="UP000000447">
    <property type="component" value="Chromosome"/>
</dbReference>
<name>B9KZ22_THERP</name>
<dbReference type="EMBL" id="CP001275">
    <property type="protein sequence ID" value="ACM05590.1"/>
    <property type="molecule type" value="Genomic_DNA"/>
</dbReference>
<keyword evidence="2" id="KW-1185">Reference proteome</keyword>
<organism evidence="1 2">
    <name type="scientific">Thermomicrobium roseum (strain ATCC 27502 / DSM 5159 / P-2)</name>
    <dbReference type="NCBI Taxonomy" id="309801"/>
    <lineage>
        <taxon>Bacteria</taxon>
        <taxon>Pseudomonadati</taxon>
        <taxon>Thermomicrobiota</taxon>
        <taxon>Thermomicrobia</taxon>
        <taxon>Thermomicrobiales</taxon>
        <taxon>Thermomicrobiaceae</taxon>
        <taxon>Thermomicrobium</taxon>
    </lineage>
</organism>
<protein>
    <submittedName>
        <fullName evidence="1">Uncharacterized protein</fullName>
    </submittedName>
</protein>
<reference evidence="1 2" key="1">
    <citation type="journal article" date="2009" name="PLoS ONE">
        <title>Complete genome sequence of the aerobic CO-oxidizing thermophile Thermomicrobium roseum.</title>
        <authorList>
            <person name="Wu D."/>
            <person name="Raymond J."/>
            <person name="Wu M."/>
            <person name="Chatterji S."/>
            <person name="Ren Q."/>
            <person name="Graham J.E."/>
            <person name="Bryant D.A."/>
            <person name="Robb F."/>
            <person name="Colman A."/>
            <person name="Tallon L.J."/>
            <person name="Badger J.H."/>
            <person name="Madupu R."/>
            <person name="Ward N.L."/>
            <person name="Eisen J.A."/>
        </authorList>
    </citation>
    <scope>NUCLEOTIDE SEQUENCE [LARGE SCALE GENOMIC DNA]</scope>
    <source>
        <strain evidence="2">ATCC 27502 / DSM 5159 / P-2</strain>
    </source>
</reference>
<gene>
    <name evidence="1" type="ordered locus">trd_0734</name>
</gene>
<proteinExistence type="predicted"/>
<evidence type="ECO:0000313" key="2">
    <source>
        <dbReference type="Proteomes" id="UP000000447"/>
    </source>
</evidence>